<feature type="non-terminal residue" evidence="2">
    <location>
        <position position="267"/>
    </location>
</feature>
<dbReference type="AlphaFoldDB" id="A0A956M3Y8"/>
<protein>
    <recommendedName>
        <fullName evidence="1">Alpha-galactosidase NEW3 domain-containing protein</fullName>
    </recommendedName>
</protein>
<name>A0A956M3Y8_UNCEI</name>
<feature type="domain" description="Alpha-galactosidase NEW3" evidence="1">
    <location>
        <begin position="54"/>
        <end position="124"/>
    </location>
</feature>
<dbReference type="PANTHER" id="PTHR39198">
    <property type="entry name" value="HYPOTHETICAL MEMBRANE PROTEIN, CONSERVED"/>
    <property type="match status" value="1"/>
</dbReference>
<dbReference type="Gene3D" id="2.60.40.10">
    <property type="entry name" value="Immunoglobulins"/>
    <property type="match status" value="1"/>
</dbReference>
<dbReference type="EMBL" id="JAGQHR010000683">
    <property type="protein sequence ID" value="MCA9729411.1"/>
    <property type="molecule type" value="Genomic_DNA"/>
</dbReference>
<reference evidence="2" key="2">
    <citation type="journal article" date="2021" name="Microbiome">
        <title>Successional dynamics and alternative stable states in a saline activated sludge microbial community over 9 years.</title>
        <authorList>
            <person name="Wang Y."/>
            <person name="Ye J."/>
            <person name="Ju F."/>
            <person name="Liu L."/>
            <person name="Boyd J.A."/>
            <person name="Deng Y."/>
            <person name="Parks D.H."/>
            <person name="Jiang X."/>
            <person name="Yin X."/>
            <person name="Woodcroft B.J."/>
            <person name="Tyson G.W."/>
            <person name="Hugenholtz P."/>
            <person name="Polz M.F."/>
            <person name="Zhang T."/>
        </authorList>
    </citation>
    <scope>NUCLEOTIDE SEQUENCE</scope>
    <source>
        <strain evidence="2">HKST-UBA01</strain>
    </source>
</reference>
<proteinExistence type="predicted"/>
<dbReference type="InterPro" id="IPR018905">
    <property type="entry name" value="A-galactase_NEW3"/>
</dbReference>
<evidence type="ECO:0000313" key="3">
    <source>
        <dbReference type="Proteomes" id="UP000697710"/>
    </source>
</evidence>
<gene>
    <name evidence="2" type="ORF">KC729_17115</name>
</gene>
<dbReference type="Proteomes" id="UP000697710">
    <property type="component" value="Unassembled WGS sequence"/>
</dbReference>
<sequence>MHPFACRRTLAWPLRLGLLVLFGLGAIGGQPVRGQGLIFSSLEAAPADPGAFSTVSCRIQYEAERNAPWRDVRIRFTPPREWRALATERVISLAPGSERVIPFTVWVPEQARPDSAYDATFVLSEPTEAQIEAIAIRGISVRGRHGLTLIASTPQLQARAGEEIEVSFSAQNDGNESDVVELESESVPDWPVHIESDRIALEPGESRTFFVQMRVPDAIRGGALHVLDLRAISQDSDVAARARVRTEVLERDVEESRFQRLPVEASA</sequence>
<evidence type="ECO:0000259" key="1">
    <source>
        <dbReference type="Pfam" id="PF10633"/>
    </source>
</evidence>
<evidence type="ECO:0000313" key="2">
    <source>
        <dbReference type="EMBL" id="MCA9729411.1"/>
    </source>
</evidence>
<dbReference type="InterPro" id="IPR013783">
    <property type="entry name" value="Ig-like_fold"/>
</dbReference>
<organism evidence="2 3">
    <name type="scientific">Eiseniibacteriota bacterium</name>
    <dbReference type="NCBI Taxonomy" id="2212470"/>
    <lineage>
        <taxon>Bacteria</taxon>
        <taxon>Candidatus Eiseniibacteriota</taxon>
    </lineage>
</organism>
<reference evidence="2" key="1">
    <citation type="submission" date="2020-04" db="EMBL/GenBank/DDBJ databases">
        <authorList>
            <person name="Zhang T."/>
        </authorList>
    </citation>
    <scope>NUCLEOTIDE SEQUENCE</scope>
    <source>
        <strain evidence="2">HKST-UBA01</strain>
    </source>
</reference>
<accession>A0A956M3Y8</accession>
<dbReference type="Pfam" id="PF10633">
    <property type="entry name" value="NPCBM_assoc"/>
    <property type="match status" value="1"/>
</dbReference>
<dbReference type="PANTHER" id="PTHR39198:SF1">
    <property type="entry name" value="ALPHA-GALACTOSIDASE NEW3 DOMAIN-CONTAINING PROTEIN"/>
    <property type="match status" value="1"/>
</dbReference>
<comment type="caution">
    <text evidence="2">The sequence shown here is derived from an EMBL/GenBank/DDBJ whole genome shotgun (WGS) entry which is preliminary data.</text>
</comment>